<name>A0A0S7YGT9_UNCT6</name>
<reference evidence="6 7" key="1">
    <citation type="journal article" date="2015" name="Microbiome">
        <title>Genomic resolution of linkages in carbon, nitrogen, and sulfur cycling among widespread estuary sediment bacteria.</title>
        <authorList>
            <person name="Baker B.J."/>
            <person name="Lazar C.S."/>
            <person name="Teske A.P."/>
            <person name="Dick G.J."/>
        </authorList>
    </citation>
    <scope>NUCLEOTIDE SEQUENCE [LARGE SCALE GENOMIC DNA]</scope>
    <source>
        <strain evidence="6">DG_78</strain>
    </source>
</reference>
<dbReference type="InterPro" id="IPR038490">
    <property type="entry name" value="Gingipain_propep_sf"/>
</dbReference>
<evidence type="ECO:0000259" key="4">
    <source>
        <dbReference type="Pfam" id="PF13860"/>
    </source>
</evidence>
<dbReference type="InterPro" id="IPR013783">
    <property type="entry name" value="Ig-like_fold"/>
</dbReference>
<dbReference type="InterPro" id="IPR029031">
    <property type="entry name" value="Gingipain_N_sf"/>
</dbReference>
<dbReference type="Pfam" id="PF18998">
    <property type="entry name" value="Flg_new_2"/>
    <property type="match status" value="4"/>
</dbReference>
<sequence length="1074" mass="120945">MNYHRLVRLIVLASITLCASPLLLMAMEFQYTVEFSRADFIFDKVMNYDIVSFKDGDWINIVGKPMLPAKEIKIAVPAGMAVTGIRVVNNQSMPIIGEYTIFPSQPPRRTSIANDHIPFVKPDEKTYLSANPYPLQLVEFVNQTDLAGQGIAVIRLYPLQYIPSEKMITLNIRICFVIEGTHGYKCGDYLSSEKDREKYERIVKDMVINPADVRLSKSPNGSPVSRTLTGGPYEHVVISRSADTTYWKPLAEWYTKRGLRSTIVTTSWIYSNYTGSDNQQKIRNFIIEADKSVVQGGWETDYVLICGEDGDVPFKDKTYVSESIPSDQYYGDYDDDWIYEVYVGRSTARGSTEINRFINKVLKYEKAPPLTNYTLDVTLLGMDLSTVAFDGYLTRGEYLKRRIDDWYVPSRFVIDSIYDTHASNHRTDFINALNDGQNLVNHADHGNSTVMCTGDRNHGWYISNTTVDGFTNNDRMSIIYSVGCHCNEMDYNDCIAEHFVIYNDLQAGIAFTGNTRSGWFYLGDPYSLSFQLDQYWWRGLFDYQNNILGEALAYTKNNCPYSDQYWRYVQWTLNLLGEPAMPIWTTTPDSLNVTHPATLPVGTSSFLVHVEDFSRANIEHAYVCLWKGNEVYERGHTNSSGDVTFYPTPTTEGNMYVTVTKYDFNDNYLPYEGTALVGSGAEYTLTVNISGSGSVTKNPDLPTYPHGTLVELTADPDSGWQFDHWTGGLSGSQNPDTITMDGDKTVTAHFVEAQYTLTINVNGSGSVDKDPDLPSYPYGTDVELTANPNLGWSFDHWSGALSGSQNPDTITMDDDKTVTAHFTQDHYTLTVTIDGNGSVTKYPDWPTYTYGIEVQLSATADLGWNFDHWSGALTGNQNPDTVFMDSNESVTAHFTQAEYTLTVNTEGSGLVEKDPDQTYYYYGDQVILTAHADTGWIFDHWSGDLEGSQNPDTITIDDNKTVTAHFIEEQHIIENQNEQVEVTFLDVFPNPFHDKITIKYGIAQTGSATSADVKIYDVTGQLIKRITLPATYSTVIMLTWDGRDNTERKASSGVYFLKFSAGDYEITKQILLLR</sequence>
<dbReference type="Gene3D" id="3.40.50.1460">
    <property type="match status" value="1"/>
</dbReference>
<dbReference type="Proteomes" id="UP000051012">
    <property type="component" value="Unassembled WGS sequence"/>
</dbReference>
<dbReference type="Pfam" id="PF01364">
    <property type="entry name" value="Peptidase_C25"/>
    <property type="match status" value="1"/>
</dbReference>
<dbReference type="NCBIfam" id="TIGR04183">
    <property type="entry name" value="Por_Secre_tail"/>
    <property type="match status" value="1"/>
</dbReference>
<dbReference type="InterPro" id="IPR001769">
    <property type="entry name" value="Gingipain"/>
</dbReference>
<dbReference type="InterPro" id="IPR025965">
    <property type="entry name" value="FlgD/Vpr_Ig-like"/>
</dbReference>
<dbReference type="InterPro" id="IPR044060">
    <property type="entry name" value="Bacterial_rp_domain"/>
</dbReference>
<dbReference type="Gene3D" id="2.60.40.10">
    <property type="entry name" value="Immunoglobulins"/>
    <property type="match status" value="1"/>
</dbReference>
<evidence type="ECO:0000256" key="1">
    <source>
        <dbReference type="ARBA" id="ARBA00022729"/>
    </source>
</evidence>
<feature type="domain" description="Gingipain propeptide" evidence="3">
    <location>
        <begin position="49"/>
        <end position="178"/>
    </location>
</feature>
<organism evidence="6 7">
    <name type="scientific">candidate division TA06 bacterium DG_78</name>
    <dbReference type="NCBI Taxonomy" id="1703772"/>
    <lineage>
        <taxon>Bacteria</taxon>
        <taxon>Bacteria division TA06</taxon>
    </lineage>
</organism>
<evidence type="ECO:0000313" key="6">
    <source>
        <dbReference type="EMBL" id="KPJ73991.1"/>
    </source>
</evidence>
<gene>
    <name evidence="6" type="ORF">AMJ52_02295</name>
</gene>
<dbReference type="Gene3D" id="2.60.40.3800">
    <property type="match status" value="1"/>
</dbReference>
<feature type="domain" description="Bacterial repeat" evidence="5">
    <location>
        <begin position="899"/>
        <end position="967"/>
    </location>
</feature>
<protein>
    <recommendedName>
        <fullName evidence="8">T9SS type A sorting domain-containing protein</fullName>
    </recommendedName>
</protein>
<dbReference type="InterPro" id="IPR029030">
    <property type="entry name" value="Caspase-like_dom_sf"/>
</dbReference>
<dbReference type="SUPFAM" id="SSF52129">
    <property type="entry name" value="Caspase-like"/>
    <property type="match status" value="1"/>
</dbReference>
<evidence type="ECO:0008006" key="8">
    <source>
        <dbReference type="Google" id="ProtNLM"/>
    </source>
</evidence>
<dbReference type="Gene3D" id="3.40.50.10390">
    <property type="entry name" value="Gingipain r, domain 1"/>
    <property type="match status" value="1"/>
</dbReference>
<feature type="domain" description="Bacterial repeat" evidence="5">
    <location>
        <begin position="683"/>
        <end position="752"/>
    </location>
</feature>
<feature type="domain" description="Bacterial repeat" evidence="5">
    <location>
        <begin position="755"/>
        <end position="825"/>
    </location>
</feature>
<comment type="caution">
    <text evidence="6">The sequence shown here is derived from an EMBL/GenBank/DDBJ whole genome shotgun (WGS) entry which is preliminary data.</text>
</comment>
<dbReference type="Pfam" id="PF08126">
    <property type="entry name" value="Propeptide_C25"/>
    <property type="match status" value="1"/>
</dbReference>
<dbReference type="Gene3D" id="2.60.40.4070">
    <property type="match status" value="1"/>
</dbReference>
<evidence type="ECO:0000259" key="2">
    <source>
        <dbReference type="Pfam" id="PF01364"/>
    </source>
</evidence>
<feature type="domain" description="Bacterial repeat" evidence="5">
    <location>
        <begin position="827"/>
        <end position="897"/>
    </location>
</feature>
<evidence type="ECO:0000313" key="7">
    <source>
        <dbReference type="Proteomes" id="UP000051012"/>
    </source>
</evidence>
<dbReference type="GO" id="GO:0006508">
    <property type="term" value="P:proteolysis"/>
    <property type="evidence" value="ECO:0007669"/>
    <property type="project" value="InterPro"/>
</dbReference>
<evidence type="ECO:0000259" key="3">
    <source>
        <dbReference type="Pfam" id="PF08126"/>
    </source>
</evidence>
<dbReference type="Pfam" id="PF13860">
    <property type="entry name" value="FlgD_ig"/>
    <property type="match status" value="1"/>
</dbReference>
<dbReference type="EMBL" id="LJNI01000019">
    <property type="protein sequence ID" value="KPJ73991.1"/>
    <property type="molecule type" value="Genomic_DNA"/>
</dbReference>
<dbReference type="AlphaFoldDB" id="A0A0S7YGT9"/>
<evidence type="ECO:0000259" key="5">
    <source>
        <dbReference type="Pfam" id="PF18998"/>
    </source>
</evidence>
<accession>A0A0S7YGT9</accession>
<dbReference type="GO" id="GO:0005576">
    <property type="term" value="C:extracellular region"/>
    <property type="evidence" value="ECO:0007669"/>
    <property type="project" value="UniProtKB-SubCell"/>
</dbReference>
<dbReference type="GO" id="GO:0046872">
    <property type="term" value="F:metal ion binding"/>
    <property type="evidence" value="ECO:0007669"/>
    <property type="project" value="UniProtKB-KW"/>
</dbReference>
<dbReference type="GO" id="GO:0004197">
    <property type="term" value="F:cysteine-type endopeptidase activity"/>
    <property type="evidence" value="ECO:0007669"/>
    <property type="project" value="InterPro"/>
</dbReference>
<keyword evidence="1" id="KW-0732">Signal</keyword>
<dbReference type="InterPro" id="IPR026444">
    <property type="entry name" value="Secre_tail"/>
</dbReference>
<feature type="domain" description="FlgD/Vpr Ig-like" evidence="4">
    <location>
        <begin position="1001"/>
        <end position="1061"/>
    </location>
</feature>
<feature type="domain" description="Gingipain" evidence="2">
    <location>
        <begin position="237"/>
        <end position="582"/>
    </location>
</feature>
<proteinExistence type="predicted"/>
<dbReference type="InterPro" id="IPR012600">
    <property type="entry name" value="Propeptide_C25"/>
</dbReference>